<evidence type="ECO:0000259" key="1">
    <source>
        <dbReference type="PROSITE" id="PS50943"/>
    </source>
</evidence>
<organism evidence="2 3">
    <name type="scientific">Plantactinospora mayteni</name>
    <dbReference type="NCBI Taxonomy" id="566021"/>
    <lineage>
        <taxon>Bacteria</taxon>
        <taxon>Bacillati</taxon>
        <taxon>Actinomycetota</taxon>
        <taxon>Actinomycetes</taxon>
        <taxon>Micromonosporales</taxon>
        <taxon>Micromonosporaceae</taxon>
        <taxon>Plantactinospora</taxon>
    </lineage>
</organism>
<gene>
    <name evidence="2" type="ORF">Pma05_35030</name>
</gene>
<dbReference type="InterPro" id="IPR010982">
    <property type="entry name" value="Lambda_DNA-bd_dom_sf"/>
</dbReference>
<keyword evidence="3" id="KW-1185">Reference proteome</keyword>
<dbReference type="InterPro" id="IPR001387">
    <property type="entry name" value="Cro/C1-type_HTH"/>
</dbReference>
<dbReference type="Proteomes" id="UP000621500">
    <property type="component" value="Unassembled WGS sequence"/>
</dbReference>
<dbReference type="Pfam" id="PF19054">
    <property type="entry name" value="DUF5753"/>
    <property type="match status" value="1"/>
</dbReference>
<dbReference type="CDD" id="cd00093">
    <property type="entry name" value="HTH_XRE"/>
    <property type="match status" value="1"/>
</dbReference>
<dbReference type="PROSITE" id="PS50943">
    <property type="entry name" value="HTH_CROC1"/>
    <property type="match status" value="1"/>
</dbReference>
<dbReference type="RefSeq" id="WP_203858439.1">
    <property type="nucleotide sequence ID" value="NZ_BAAAZQ010000001.1"/>
</dbReference>
<evidence type="ECO:0000313" key="2">
    <source>
        <dbReference type="EMBL" id="GIG96930.1"/>
    </source>
</evidence>
<dbReference type="Pfam" id="PF13560">
    <property type="entry name" value="HTH_31"/>
    <property type="match status" value="1"/>
</dbReference>
<dbReference type="EMBL" id="BONX01000023">
    <property type="protein sequence ID" value="GIG96930.1"/>
    <property type="molecule type" value="Genomic_DNA"/>
</dbReference>
<reference evidence="2 3" key="1">
    <citation type="submission" date="2021-01" db="EMBL/GenBank/DDBJ databases">
        <title>Whole genome shotgun sequence of Plantactinospora mayteni NBRC 109088.</title>
        <authorList>
            <person name="Komaki H."/>
            <person name="Tamura T."/>
        </authorList>
    </citation>
    <scope>NUCLEOTIDE SEQUENCE [LARGE SCALE GENOMIC DNA]</scope>
    <source>
        <strain evidence="2 3">NBRC 109088</strain>
    </source>
</reference>
<dbReference type="Gene3D" id="1.10.260.40">
    <property type="entry name" value="lambda repressor-like DNA-binding domains"/>
    <property type="match status" value="1"/>
</dbReference>
<evidence type="ECO:0000313" key="3">
    <source>
        <dbReference type="Proteomes" id="UP000621500"/>
    </source>
</evidence>
<dbReference type="SUPFAM" id="SSF47413">
    <property type="entry name" value="lambda repressor-like DNA-binding domains"/>
    <property type="match status" value="1"/>
</dbReference>
<feature type="domain" description="HTH cro/C1-type" evidence="1">
    <location>
        <begin position="8"/>
        <end position="61"/>
    </location>
</feature>
<protein>
    <submittedName>
        <fullName evidence="2">Transcriptional regulator</fullName>
    </submittedName>
</protein>
<sequence length="259" mass="28671">MNDLREILREQRAKHRMSQEKCGAAIKVSGSLIAQIETGRIIPQDDTAQALDDLFGTEDEIQRATEAARDDARPPWLRPWTDHEQQATLLRTWEPNLIPGLLQTEAYTRLVCGGGRLSKRATENTVQVRRDRQAATIGRADEPPMLSAIIGETALRCGPGEVLKEQLRHLVEATHLSHVQLLVVPWAAGVHAGSQGAFVLATLPGRGRVGYVDDQLRGRLVTDPKDLDGLELSWEIATGLALPVHQSRDFIEKAIKDHD</sequence>
<accession>A0ABQ4EQM8</accession>
<name>A0ABQ4EQM8_9ACTN</name>
<proteinExistence type="predicted"/>
<dbReference type="InterPro" id="IPR043917">
    <property type="entry name" value="DUF5753"/>
</dbReference>
<comment type="caution">
    <text evidence="2">The sequence shown here is derived from an EMBL/GenBank/DDBJ whole genome shotgun (WGS) entry which is preliminary data.</text>
</comment>
<dbReference type="SMART" id="SM00530">
    <property type="entry name" value="HTH_XRE"/>
    <property type="match status" value="1"/>
</dbReference>